<gene>
    <name evidence="1" type="ORF">CLV31_11363</name>
</gene>
<dbReference type="AlphaFoldDB" id="A0A326RLQ0"/>
<reference evidence="1 2" key="1">
    <citation type="submission" date="2018-06" db="EMBL/GenBank/DDBJ databases">
        <title>Genomic Encyclopedia of Archaeal and Bacterial Type Strains, Phase II (KMG-II): from individual species to whole genera.</title>
        <authorList>
            <person name="Goeker M."/>
        </authorList>
    </citation>
    <scope>NUCLEOTIDE SEQUENCE [LARGE SCALE GENOMIC DNA]</scope>
    <source>
        <strain evidence="1 2">T4</strain>
    </source>
</reference>
<dbReference type="OrthoDB" id="823324at2"/>
<evidence type="ECO:0000313" key="2">
    <source>
        <dbReference type="Proteomes" id="UP000248917"/>
    </source>
</evidence>
<sequence>MKEIHPFSSFQEAITKFDNGGHFYNLFSHAKDGVVSPAELEIIAGTGQDKQKLILFLVMSICKMDNRSREKILARLDGELFETYEKYHPVHITISQMIERGKPGLSVTLVGTPKKISEQTVGKVLVPVAVGGETSFALVPISESYVIYELHSDYTHETVLVGHPKESDDLPERKLRLGGILSTLNEIDQSQKSKEGIFLEIQFFLEEENQ</sequence>
<dbReference type="EMBL" id="QKTX01000013">
    <property type="protein sequence ID" value="PZV79747.1"/>
    <property type="molecule type" value="Genomic_DNA"/>
</dbReference>
<protein>
    <submittedName>
        <fullName evidence="1">Uncharacterized protein</fullName>
    </submittedName>
</protein>
<dbReference type="Proteomes" id="UP000248917">
    <property type="component" value="Unassembled WGS sequence"/>
</dbReference>
<dbReference type="RefSeq" id="WP_146250913.1">
    <property type="nucleotide sequence ID" value="NZ_JBKBOX010000022.1"/>
</dbReference>
<name>A0A326RLQ0_9BACT</name>
<evidence type="ECO:0000313" key="1">
    <source>
        <dbReference type="EMBL" id="PZV79747.1"/>
    </source>
</evidence>
<keyword evidence="2" id="KW-1185">Reference proteome</keyword>
<comment type="caution">
    <text evidence="1">The sequence shown here is derived from an EMBL/GenBank/DDBJ whole genome shotgun (WGS) entry which is preliminary data.</text>
</comment>
<accession>A0A326RLQ0</accession>
<proteinExistence type="predicted"/>
<organism evidence="1 2">
    <name type="scientific">Algoriphagus aquaeductus</name>
    <dbReference type="NCBI Taxonomy" id="475299"/>
    <lineage>
        <taxon>Bacteria</taxon>
        <taxon>Pseudomonadati</taxon>
        <taxon>Bacteroidota</taxon>
        <taxon>Cytophagia</taxon>
        <taxon>Cytophagales</taxon>
        <taxon>Cyclobacteriaceae</taxon>
        <taxon>Algoriphagus</taxon>
    </lineage>
</organism>